<dbReference type="Proteomes" id="UP000516134">
    <property type="component" value="Chromosome"/>
</dbReference>
<keyword evidence="3" id="KW-1185">Reference proteome</keyword>
<gene>
    <name evidence="2" type="ORF">H9L15_13055</name>
</gene>
<dbReference type="EMBL" id="CP060780">
    <property type="protein sequence ID" value="QNP42936.1"/>
    <property type="molecule type" value="Genomic_DNA"/>
</dbReference>
<evidence type="ECO:0000256" key="1">
    <source>
        <dbReference type="SAM" id="Phobius"/>
    </source>
</evidence>
<organism evidence="2 3">
    <name type="scientific">Sphingomonas daechungensis</name>
    <dbReference type="NCBI Taxonomy" id="1176646"/>
    <lineage>
        <taxon>Bacteria</taxon>
        <taxon>Pseudomonadati</taxon>
        <taxon>Pseudomonadota</taxon>
        <taxon>Alphaproteobacteria</taxon>
        <taxon>Sphingomonadales</taxon>
        <taxon>Sphingomonadaceae</taxon>
        <taxon>Sphingomonas</taxon>
    </lineage>
</organism>
<keyword evidence="1" id="KW-0472">Membrane</keyword>
<evidence type="ECO:0000313" key="2">
    <source>
        <dbReference type="EMBL" id="QNP42936.1"/>
    </source>
</evidence>
<sequence length="50" mass="5647">MVGLAAALGAIMLWLTDFSRPWHLLERAHVSFALLGLIALSLVKIFDRRR</sequence>
<proteinExistence type="predicted"/>
<keyword evidence="1" id="KW-0812">Transmembrane</keyword>
<accession>A0ABX6SZC9</accession>
<keyword evidence="1" id="KW-1133">Transmembrane helix</keyword>
<evidence type="ECO:0000313" key="3">
    <source>
        <dbReference type="Proteomes" id="UP000516134"/>
    </source>
</evidence>
<reference evidence="2 3" key="1">
    <citation type="submission" date="2020-08" db="EMBL/GenBank/DDBJ databases">
        <title>Genome sequence of Sphingomonas daechungensis KACC 18115T.</title>
        <authorList>
            <person name="Hyun D.-W."/>
            <person name="Bae J.-W."/>
        </authorList>
    </citation>
    <scope>NUCLEOTIDE SEQUENCE [LARGE SCALE GENOMIC DNA]</scope>
    <source>
        <strain evidence="2 3">KACC 18115</strain>
    </source>
</reference>
<feature type="transmembrane region" description="Helical" evidence="1">
    <location>
        <begin position="28"/>
        <end position="46"/>
    </location>
</feature>
<name>A0ABX6SZC9_9SPHN</name>
<protein>
    <submittedName>
        <fullName evidence="2">Uncharacterized protein</fullName>
    </submittedName>
</protein>